<proteinExistence type="predicted"/>
<dbReference type="AlphaFoldDB" id="A0AA87PVM2"/>
<sequence>MLTACGALTRSDKLAVPPPPPKLSAPDSALTKDCDAPVDIGRAPLSQSKTEKFWMKDRQSLVECRRRHGALRDFYADRDGRLVGKK</sequence>
<organism evidence="2 3">
    <name type="scientific">Rhizobium rhizogenes NBRC 13257</name>
    <dbReference type="NCBI Taxonomy" id="1220581"/>
    <lineage>
        <taxon>Bacteria</taxon>
        <taxon>Pseudomonadati</taxon>
        <taxon>Pseudomonadota</taxon>
        <taxon>Alphaproteobacteria</taxon>
        <taxon>Hyphomicrobiales</taxon>
        <taxon>Rhizobiaceae</taxon>
        <taxon>Rhizobium/Agrobacterium group</taxon>
        <taxon>Rhizobium</taxon>
    </lineage>
</organism>
<evidence type="ECO:0000313" key="2">
    <source>
        <dbReference type="EMBL" id="GAJ91051.1"/>
    </source>
</evidence>
<dbReference type="EMBL" id="BAYX01000001">
    <property type="protein sequence ID" value="GAJ91051.1"/>
    <property type="molecule type" value="Genomic_DNA"/>
</dbReference>
<feature type="region of interest" description="Disordered" evidence="1">
    <location>
        <begin position="1"/>
        <end position="30"/>
    </location>
</feature>
<dbReference type="Proteomes" id="UP000026941">
    <property type="component" value="Unassembled WGS sequence"/>
</dbReference>
<comment type="caution">
    <text evidence="2">The sequence shown here is derived from an EMBL/GenBank/DDBJ whole genome shotgun (WGS) entry which is preliminary data.</text>
</comment>
<evidence type="ECO:0000313" key="3">
    <source>
        <dbReference type="Proteomes" id="UP000026941"/>
    </source>
</evidence>
<gene>
    <name evidence="2" type="ORF">RRH01S_01_05220</name>
</gene>
<protein>
    <submittedName>
        <fullName evidence="2">Uncharacterized protein</fullName>
    </submittedName>
</protein>
<reference evidence="2 3" key="1">
    <citation type="submission" date="2014-05" db="EMBL/GenBank/DDBJ databases">
        <title>Whole genome shotgun sequence of Rhizobium rhizogenes NBRC 13257.</title>
        <authorList>
            <person name="Katano-Makiyama Y."/>
            <person name="Hosoyama A."/>
            <person name="Hashimoto M."/>
            <person name="Hosoyama Y."/>
            <person name="Noguchi M."/>
            <person name="Tsuchikane K."/>
            <person name="Kimura A."/>
            <person name="Ohji S."/>
            <person name="Ichikawa N."/>
            <person name="Yamazoe A."/>
            <person name="Fujita N."/>
        </authorList>
    </citation>
    <scope>NUCLEOTIDE SEQUENCE [LARGE SCALE GENOMIC DNA]</scope>
    <source>
        <strain evidence="2 3">NBRC 13257</strain>
    </source>
</reference>
<accession>A0AA87PVM2</accession>
<evidence type="ECO:0000256" key="1">
    <source>
        <dbReference type="SAM" id="MobiDB-lite"/>
    </source>
</evidence>
<name>A0AA87PVM2_RHIRH</name>